<proteinExistence type="predicted"/>
<evidence type="ECO:0000313" key="5">
    <source>
        <dbReference type="Proteomes" id="UP001203423"/>
    </source>
</evidence>
<keyword evidence="5" id="KW-1185">Reference proteome</keyword>
<accession>A0ABT0L7G6</accession>
<protein>
    <recommendedName>
        <fullName evidence="2">Curli production assembly/transport component CsgE</fullName>
    </recommendedName>
</protein>
<comment type="function">
    <text evidence="1">May be involved in the biogenesis of curli organelles.</text>
</comment>
<dbReference type="InterPro" id="IPR018900">
    <property type="entry name" value="Curli_CsgE"/>
</dbReference>
<keyword evidence="3" id="KW-0732">Signal</keyword>
<name>A0ABT0L7G6_9GAMM</name>
<dbReference type="RefSeq" id="WP_248938920.1">
    <property type="nucleotide sequence ID" value="NZ_JAKIKS010000009.1"/>
</dbReference>
<dbReference type="Pfam" id="PF10627">
    <property type="entry name" value="CsgE"/>
    <property type="match status" value="1"/>
</dbReference>
<evidence type="ECO:0000256" key="1">
    <source>
        <dbReference type="ARBA" id="ARBA00003989"/>
    </source>
</evidence>
<dbReference type="Proteomes" id="UP001203423">
    <property type="component" value="Unassembled WGS sequence"/>
</dbReference>
<evidence type="ECO:0000313" key="4">
    <source>
        <dbReference type="EMBL" id="MCL1123634.1"/>
    </source>
</evidence>
<evidence type="ECO:0000256" key="2">
    <source>
        <dbReference type="ARBA" id="ARBA00014024"/>
    </source>
</evidence>
<dbReference type="EMBL" id="JAKIKS010000009">
    <property type="protein sequence ID" value="MCL1123634.1"/>
    <property type="molecule type" value="Genomic_DNA"/>
</dbReference>
<evidence type="ECO:0000256" key="3">
    <source>
        <dbReference type="ARBA" id="ARBA00022729"/>
    </source>
</evidence>
<organism evidence="4 5">
    <name type="scientific">Shewanella surugensis</name>
    <dbReference type="NCBI Taxonomy" id="212020"/>
    <lineage>
        <taxon>Bacteria</taxon>
        <taxon>Pseudomonadati</taxon>
        <taxon>Pseudomonadota</taxon>
        <taxon>Gammaproteobacteria</taxon>
        <taxon>Alteromonadales</taxon>
        <taxon>Shewanellaceae</taxon>
        <taxon>Shewanella</taxon>
    </lineage>
</organism>
<sequence>MILNRSMTRFGHRFYREFVIDYQDIGGTIIHGGLSIIENATARSGRLITITHNRKVIYKVVISPGNSNLDEQAELAAKRVVQILK</sequence>
<gene>
    <name evidence="4" type="ORF">L2764_03825</name>
</gene>
<comment type="caution">
    <text evidence="4">The sequence shown here is derived from an EMBL/GenBank/DDBJ whole genome shotgun (WGS) entry which is preliminary data.</text>
</comment>
<reference evidence="4 5" key="1">
    <citation type="submission" date="2022-01" db="EMBL/GenBank/DDBJ databases">
        <title>Whole genome-based taxonomy of the Shewanellaceae.</title>
        <authorList>
            <person name="Martin-Rodriguez A.J."/>
        </authorList>
    </citation>
    <scope>NUCLEOTIDE SEQUENCE [LARGE SCALE GENOMIC DNA]</scope>
    <source>
        <strain evidence="4 5">DSM 17177</strain>
    </source>
</reference>